<evidence type="ECO:0000313" key="3">
    <source>
        <dbReference type="Proteomes" id="UP000051587"/>
    </source>
</evidence>
<proteinExistence type="predicted"/>
<keyword evidence="3" id="KW-1185">Reference proteome</keyword>
<evidence type="ECO:0000259" key="1">
    <source>
        <dbReference type="Pfam" id="PF13401"/>
    </source>
</evidence>
<dbReference type="STRING" id="53501.SAMN04488043_104218"/>
<dbReference type="GO" id="GO:0016887">
    <property type="term" value="F:ATP hydrolysis activity"/>
    <property type="evidence" value="ECO:0007669"/>
    <property type="project" value="InterPro"/>
</dbReference>
<dbReference type="Proteomes" id="UP000051587">
    <property type="component" value="Unassembled WGS sequence"/>
</dbReference>
<dbReference type="PANTHER" id="PTHR35894">
    <property type="entry name" value="GENERAL SECRETION PATHWAY PROTEIN A-RELATED"/>
    <property type="match status" value="1"/>
</dbReference>
<sequence length="246" mass="27306">MTQSSQLHNTLAPLRNVMSFMTMLQRLEDRSSGLPGMGCFYGPSGFGKTMASIFAANQRRACLVQVKSVWTQKALCEAILEELGVKPEKVIYRMVDQIGQVLAQENIPLIIDEADFLVKKKMIEIVRDIYEASFVPVILIGEEALPGKLRQWERINSRMLERVAAEPLDEQDFALLMGIRCKGVTLEPDLQAAIKAASRGSARLIVNNLDTAQLCARTLGKSAISLSDLDRKGLHDGKAPDMRRFG</sequence>
<dbReference type="InterPro" id="IPR052026">
    <property type="entry name" value="ExeA_AAA_ATPase_DNA-bind"/>
</dbReference>
<dbReference type="OrthoDB" id="9797061at2"/>
<dbReference type="Gene3D" id="3.40.50.300">
    <property type="entry name" value="P-loop containing nucleotide triphosphate hydrolases"/>
    <property type="match status" value="1"/>
</dbReference>
<gene>
    <name evidence="2" type="ORF">TG4357_03347</name>
</gene>
<feature type="domain" description="ORC1/DEAH AAA+ ATPase" evidence="1">
    <location>
        <begin position="35"/>
        <end position="146"/>
    </location>
</feature>
<name>A0A0N7LW39_THAGE</name>
<evidence type="ECO:0000313" key="2">
    <source>
        <dbReference type="EMBL" id="CUH68026.1"/>
    </source>
</evidence>
<dbReference type="InterPro" id="IPR049945">
    <property type="entry name" value="AAA_22"/>
</dbReference>
<dbReference type="PANTHER" id="PTHR35894:SF5">
    <property type="entry name" value="MU-LIKE PROPHAGE FLUMU DNA TRANSPOSITION PROTEIN B"/>
    <property type="match status" value="1"/>
</dbReference>
<accession>A0A0N7LW39</accession>
<organism evidence="2 3">
    <name type="scientific">Thalassovita gelatinovora</name>
    <name type="common">Thalassobius gelatinovorus</name>
    <dbReference type="NCBI Taxonomy" id="53501"/>
    <lineage>
        <taxon>Bacteria</taxon>
        <taxon>Pseudomonadati</taxon>
        <taxon>Pseudomonadota</taxon>
        <taxon>Alphaproteobacteria</taxon>
        <taxon>Rhodobacterales</taxon>
        <taxon>Roseobacteraceae</taxon>
        <taxon>Thalassovita</taxon>
    </lineage>
</organism>
<dbReference type="EMBL" id="CYSA01000027">
    <property type="protein sequence ID" value="CUH68026.1"/>
    <property type="molecule type" value="Genomic_DNA"/>
</dbReference>
<protein>
    <recommendedName>
        <fullName evidence="1">ORC1/DEAH AAA+ ATPase domain-containing protein</fullName>
    </recommendedName>
</protein>
<dbReference type="InterPro" id="IPR027417">
    <property type="entry name" value="P-loop_NTPase"/>
</dbReference>
<reference evidence="2 3" key="1">
    <citation type="submission" date="2015-09" db="EMBL/GenBank/DDBJ databases">
        <authorList>
            <consortium name="Swine Surveillance"/>
        </authorList>
    </citation>
    <scope>NUCLEOTIDE SEQUENCE [LARGE SCALE GENOMIC DNA]</scope>
    <source>
        <strain evidence="2 3">CECT 4357</strain>
    </source>
</reference>
<dbReference type="AlphaFoldDB" id="A0A0N7LW39"/>
<dbReference type="Pfam" id="PF13401">
    <property type="entry name" value="AAA_22"/>
    <property type="match status" value="1"/>
</dbReference>
<dbReference type="SUPFAM" id="SSF52540">
    <property type="entry name" value="P-loop containing nucleoside triphosphate hydrolases"/>
    <property type="match status" value="1"/>
</dbReference>
<dbReference type="RefSeq" id="WP_058264031.1">
    <property type="nucleotide sequence ID" value="NZ_CP051181.1"/>
</dbReference>